<comment type="caution">
    <text evidence="2">The sequence shown here is derived from an EMBL/GenBank/DDBJ whole genome shotgun (WGS) entry which is preliminary data.</text>
</comment>
<evidence type="ECO:0000313" key="3">
    <source>
        <dbReference type="Proteomes" id="UP000617402"/>
    </source>
</evidence>
<organism evidence="2 3">
    <name type="scientific">Heliobacterium chlorum</name>
    <dbReference type="NCBI Taxonomy" id="2698"/>
    <lineage>
        <taxon>Bacteria</taxon>
        <taxon>Bacillati</taxon>
        <taxon>Bacillota</taxon>
        <taxon>Clostridia</taxon>
        <taxon>Eubacteriales</taxon>
        <taxon>Heliobacteriaceae</taxon>
        <taxon>Heliobacterium</taxon>
    </lineage>
</organism>
<sequence length="91" mass="10073">MNTTAIGHVMNFWNNNLGGIFSNLFAQRQSGSVARKTREGAHSPKLSEKAKRNRKKRVAAAANRLARGVADPSMRDKLVALIRSDERVRVA</sequence>
<keyword evidence="3" id="KW-1185">Reference proteome</keyword>
<evidence type="ECO:0000313" key="2">
    <source>
        <dbReference type="EMBL" id="MBC9783492.1"/>
    </source>
</evidence>
<feature type="region of interest" description="Disordered" evidence="1">
    <location>
        <begin position="32"/>
        <end position="57"/>
    </location>
</feature>
<feature type="compositionally biased region" description="Basic and acidic residues" evidence="1">
    <location>
        <begin position="36"/>
        <end position="50"/>
    </location>
</feature>
<dbReference type="Proteomes" id="UP000617402">
    <property type="component" value="Unassembled WGS sequence"/>
</dbReference>
<accession>A0ABR7SZY6</accession>
<name>A0ABR7SZY6_HELCL</name>
<evidence type="ECO:0000256" key="1">
    <source>
        <dbReference type="SAM" id="MobiDB-lite"/>
    </source>
</evidence>
<protein>
    <submittedName>
        <fullName evidence="2">Uncharacterized protein</fullName>
    </submittedName>
</protein>
<proteinExistence type="predicted"/>
<dbReference type="EMBL" id="JACVHF010000002">
    <property type="protein sequence ID" value="MBC9783492.1"/>
    <property type="molecule type" value="Genomic_DNA"/>
</dbReference>
<reference evidence="2 3" key="1">
    <citation type="submission" date="2020-07" db="EMBL/GenBank/DDBJ databases">
        <title>Draft whole-genome sequence of Heliobacterium chlorum DSM 3682, type strain.</title>
        <authorList>
            <person name="Kyndt J.A."/>
            <person name="Meyer T.E."/>
            <person name="Imhoff J.F."/>
        </authorList>
    </citation>
    <scope>NUCLEOTIDE SEQUENCE [LARGE SCALE GENOMIC DNA]</scope>
    <source>
        <strain evidence="2 3">DSM 3682</strain>
    </source>
</reference>
<gene>
    <name evidence="2" type="ORF">H1S01_03070</name>
</gene>
<dbReference type="RefSeq" id="WP_188038652.1">
    <property type="nucleotide sequence ID" value="NZ_JACVHF010000002.1"/>
</dbReference>